<keyword evidence="9" id="KW-1185">Reference proteome</keyword>
<evidence type="ECO:0000313" key="8">
    <source>
        <dbReference type="EMBL" id="KAK5634433.1"/>
    </source>
</evidence>
<evidence type="ECO:0000256" key="4">
    <source>
        <dbReference type="ARBA" id="ARBA00023054"/>
    </source>
</evidence>
<dbReference type="Gene3D" id="2.30.30.190">
    <property type="entry name" value="CAP Gly-rich-like domain"/>
    <property type="match status" value="1"/>
</dbReference>
<dbReference type="Pfam" id="PF16641">
    <property type="entry name" value="CLIP1_ZNF"/>
    <property type="match status" value="1"/>
</dbReference>
<dbReference type="AlphaFoldDB" id="A0AAN7ZCL7"/>
<feature type="region of interest" description="Disordered" evidence="6">
    <location>
        <begin position="715"/>
        <end position="734"/>
    </location>
</feature>
<feature type="region of interest" description="Disordered" evidence="6">
    <location>
        <begin position="613"/>
        <end position="645"/>
    </location>
</feature>
<feature type="compositionally biased region" description="Polar residues" evidence="6">
    <location>
        <begin position="679"/>
        <end position="695"/>
    </location>
</feature>
<evidence type="ECO:0000259" key="7">
    <source>
        <dbReference type="PROSITE" id="PS50245"/>
    </source>
</evidence>
<dbReference type="GO" id="GO:0005874">
    <property type="term" value="C:microtubule"/>
    <property type="evidence" value="ECO:0007669"/>
    <property type="project" value="UniProtKB-KW"/>
</dbReference>
<feature type="region of interest" description="Disordered" evidence="6">
    <location>
        <begin position="679"/>
        <end position="702"/>
    </location>
</feature>
<feature type="region of interest" description="Disordered" evidence="6">
    <location>
        <begin position="22"/>
        <end position="58"/>
    </location>
</feature>
<accession>A0AAN7ZCL7</accession>
<dbReference type="InterPro" id="IPR000938">
    <property type="entry name" value="CAP-Gly_domain"/>
</dbReference>
<dbReference type="EMBL" id="JAWHQM010000041">
    <property type="protein sequence ID" value="KAK5634433.1"/>
    <property type="molecule type" value="Genomic_DNA"/>
</dbReference>
<dbReference type="InterPro" id="IPR032108">
    <property type="entry name" value="CLIP1_ZNF"/>
</dbReference>
<evidence type="ECO:0000256" key="1">
    <source>
        <dbReference type="ARBA" id="ARBA00004245"/>
    </source>
</evidence>
<feature type="compositionally biased region" description="Polar residues" evidence="6">
    <location>
        <begin position="37"/>
        <end position="48"/>
    </location>
</feature>
<dbReference type="Pfam" id="PF01302">
    <property type="entry name" value="CAP_GLY"/>
    <property type="match status" value="1"/>
</dbReference>
<reference evidence="8 9" key="1">
    <citation type="submission" date="2023-10" db="EMBL/GenBank/DDBJ databases">
        <title>Draft genome sequence of Xylaria bambusicola isolate GMP-LS, the root and basal stem rot pathogen of sugarcane in Indonesia.</title>
        <authorList>
            <person name="Selvaraj P."/>
            <person name="Muralishankar V."/>
            <person name="Muruganantham S."/>
            <person name="Sp S."/>
            <person name="Haryani S."/>
            <person name="Lau K.J.X."/>
            <person name="Naqvi N.I."/>
        </authorList>
    </citation>
    <scope>NUCLEOTIDE SEQUENCE [LARGE SCALE GENOMIC DNA]</scope>
    <source>
        <strain evidence="8">GMP-LS</strain>
    </source>
</reference>
<organism evidence="8 9">
    <name type="scientific">Xylaria bambusicola</name>
    <dbReference type="NCBI Taxonomy" id="326684"/>
    <lineage>
        <taxon>Eukaryota</taxon>
        <taxon>Fungi</taxon>
        <taxon>Dikarya</taxon>
        <taxon>Ascomycota</taxon>
        <taxon>Pezizomycotina</taxon>
        <taxon>Sordariomycetes</taxon>
        <taxon>Xylariomycetidae</taxon>
        <taxon>Xylariales</taxon>
        <taxon>Xylariaceae</taxon>
        <taxon>Xylaria</taxon>
    </lineage>
</organism>
<evidence type="ECO:0000313" key="9">
    <source>
        <dbReference type="Proteomes" id="UP001305414"/>
    </source>
</evidence>
<evidence type="ECO:0000256" key="6">
    <source>
        <dbReference type="SAM" id="MobiDB-lite"/>
    </source>
</evidence>
<keyword evidence="5" id="KW-0206">Cytoskeleton</keyword>
<dbReference type="Proteomes" id="UP001305414">
    <property type="component" value="Unassembled WGS sequence"/>
</dbReference>
<dbReference type="InterPro" id="IPR036859">
    <property type="entry name" value="CAP-Gly_dom_sf"/>
</dbReference>
<evidence type="ECO:0000256" key="2">
    <source>
        <dbReference type="ARBA" id="ARBA00022490"/>
    </source>
</evidence>
<dbReference type="PROSITE" id="PS50245">
    <property type="entry name" value="CAP_GLY_2"/>
    <property type="match status" value="1"/>
</dbReference>
<keyword evidence="4" id="KW-0175">Coiled coil</keyword>
<dbReference type="SMART" id="SM01052">
    <property type="entry name" value="CAP_GLY"/>
    <property type="match status" value="1"/>
</dbReference>
<evidence type="ECO:0000256" key="3">
    <source>
        <dbReference type="ARBA" id="ARBA00022701"/>
    </source>
</evidence>
<comment type="caution">
    <text evidence="8">The sequence shown here is derived from an EMBL/GenBank/DDBJ whole genome shotgun (WGS) entry which is preliminary data.</text>
</comment>
<keyword evidence="2" id="KW-0963">Cytoplasm</keyword>
<protein>
    <recommendedName>
        <fullName evidence="7">CAP-Gly domain-containing protein</fullName>
    </recommendedName>
</protein>
<sequence length="866" mass="93974">MCPPILAGPELGTALRREKLPTMASSGATLSSSSSLHYQQRQPSILSRSTKKSSIGGIATASTPNLNTLYSAHSRLTPAAGSLARKASLAALTPGSLASIPDDSESYALHSVLNEPTSARKMPLMPPLTPGRGLGPVDDFTVGDQVDVPGNMVGTVRFVGSVAGRKGVFAGVELHSEYALRGKNSGDVDGVSYFATSISGSGIFVPLNKLIKRDSPPFPQTPSGTSLAGLRAANQNTTNHTPPTPSLPKFSQSVGPSRAPSPQGKRPRMSLPRPDSPVRKLQLTPASRPTIATPAKPPSRYGSPSIPKFSSSVRGTAGDPNKPVRQERKPSIAPRSASALGQTLPNFDDDDAMPPPATIGAHGKTNGSIGSITSSMGFKRPASRANHANEEEVARLKLQLEDRDRQLKEQASALAEMESSLSELTVLIDQSDNGRMRSSSLDGKDTSQLRAMLREKNEKIAMLTAEFDTHRADFRSTIDTLEMASTETQRVYDAKIQELEQEVQEAQERHNDVESVAQQLKQLEELVQELEEGLEDARRGEAEARGEVEFLRGEVERTRTELRREREKASAAMIGSSNAEEPPSMFKDLEQKEDEIRGLKAIIHSLSRDFIPGSESLEKTSNPPQRTASFAKSRHNSADGRMTKDKLERELTELRALLDTKNFREEELEREIEALRRNSVANHRGSSMTTGSADRSSYRDSKGTVVLARDVRLPEETHKRNPTLDPMPESDALSSATENSTLWCEICEASGHDILTCTNMFGGQNEQGRSVHDDQPTTRTGKDAVLEGLQNLEVPMDAEVIPRPLSPMRSKTPLAAAPVSMRTLPNPQDSGPLAGKESRIVDPSKWCAMCERDGHDSIDCPLEDAF</sequence>
<feature type="compositionally biased region" description="Polar residues" evidence="6">
    <location>
        <begin position="619"/>
        <end position="630"/>
    </location>
</feature>
<feature type="region of interest" description="Disordered" evidence="6">
    <location>
        <begin position="561"/>
        <end position="584"/>
    </location>
</feature>
<dbReference type="SUPFAM" id="SSF74924">
    <property type="entry name" value="Cap-Gly domain"/>
    <property type="match status" value="1"/>
</dbReference>
<comment type="subcellular location">
    <subcellularLocation>
        <location evidence="1">Cytoplasm</location>
        <location evidence="1">Cytoskeleton</location>
    </subcellularLocation>
</comment>
<gene>
    <name evidence="8" type="ORF">RRF57_010146</name>
</gene>
<name>A0AAN7ZCL7_9PEZI</name>
<feature type="compositionally biased region" description="Low complexity" evidence="6">
    <location>
        <begin position="24"/>
        <end position="36"/>
    </location>
</feature>
<feature type="compositionally biased region" description="Basic and acidic residues" evidence="6">
    <location>
        <begin position="636"/>
        <end position="645"/>
    </location>
</feature>
<proteinExistence type="predicted"/>
<feature type="domain" description="CAP-Gly" evidence="7">
    <location>
        <begin position="160"/>
        <end position="206"/>
    </location>
</feature>
<evidence type="ECO:0000256" key="5">
    <source>
        <dbReference type="ARBA" id="ARBA00023212"/>
    </source>
</evidence>
<feature type="region of interest" description="Disordered" evidence="6">
    <location>
        <begin position="234"/>
        <end position="341"/>
    </location>
</feature>
<keyword evidence="3" id="KW-0493">Microtubule</keyword>